<sequence>MFEITGDDIAALSDADLRTLIGLLCEAEMRRRGLPVSAVTYGGNQDAKDGGLDVRVALPTDTAIGGFIPKLSTGFQVKKPDMPRAAILKEMKPKGTVRPVINELATVGGAYVIVSSTGSTSDSALADRRKAIADAIKGTPAEGKLTVDFYDRNRIATWVRDHPGQIPWLRARIGKAMPGWQSYGSWSLAPAGVDSGYIADDQARILTGDRHEGDGVSATEGINRVRKVLATPGHVVRLVGLSGVGKTRLVEALFDASVGDGALDPSLAIYTNEADGPNPPPAGLASDLIAAQTRAILVVDNCTPELHRRISEITRSSSSTISVITVEYDIREDQPEGTDVFVLDTSSVSLIETLVERRYPHLSQIDARTIAEFSGGNARVALALASRIEKTETVAGLNEEELFRRLFQQRHDPDPSLLLVAQSCSLVYSFDGETFDGAEAELPILGHLIGKSMDEMYAGVAELKQRDLVQARAKWRAVLPHAVANRLAKRALQSIPPAKVKSVLVDNAPERILRSFSRRLGYLDDSKEAQSIVKAWLAPGGLLNDLPNFTELSRAIFTNVAPVAPEVVLAALETALSGANEAVLGRCGHFVRLLRSLAYEPGFFVRSLALLAKFAARPSGETNDNEAIQVVESLFHIVLSGTHAPVEMRVRAAEALLDSDEEALRRLGVKALEALLKTGHFTSHYEFDFGARSRDYGYYPADGAQVRAWFDSVLKLARRFALSDNPIAAEVHKAVAREFRGLWSYSGQAEQLDQLARAIAASSFWRDGWIASRQTRIFDGKDMDTELRRRLTDLEEFLRPKDLLSKVRGLVIGDRAGSLDLDDFYDEEDEEEGGSDFTAGYAERAARSAAAIRDLGQDLAADEDALETVLAELMGGIRGWLCSAKRWRGPRKVRAQFGTPSWDSLP</sequence>
<evidence type="ECO:0000313" key="2">
    <source>
        <dbReference type="Proteomes" id="UP001559025"/>
    </source>
</evidence>
<name>A0ABV3WUB6_9HYPH</name>
<organism evidence="1 2">
    <name type="scientific">Neoaquamicrobium sediminum</name>
    <dbReference type="NCBI Taxonomy" id="1849104"/>
    <lineage>
        <taxon>Bacteria</taxon>
        <taxon>Pseudomonadati</taxon>
        <taxon>Pseudomonadota</taxon>
        <taxon>Alphaproteobacteria</taxon>
        <taxon>Hyphomicrobiales</taxon>
        <taxon>Phyllobacteriaceae</taxon>
        <taxon>Neoaquamicrobium</taxon>
    </lineage>
</organism>
<proteinExistence type="predicted"/>
<evidence type="ECO:0000313" key="1">
    <source>
        <dbReference type="EMBL" id="MEX4007768.1"/>
    </source>
</evidence>
<gene>
    <name evidence="1" type="ORF">V1479_10670</name>
</gene>
<protein>
    <recommendedName>
        <fullName evidence="3">Restriction endonuclease</fullName>
    </recommendedName>
</protein>
<keyword evidence="2" id="KW-1185">Reference proteome</keyword>
<dbReference type="RefSeq" id="WP_368802881.1">
    <property type="nucleotide sequence ID" value="NZ_JAZHFV010000003.1"/>
</dbReference>
<comment type="caution">
    <text evidence="1">The sequence shown here is derived from an EMBL/GenBank/DDBJ whole genome shotgun (WGS) entry which is preliminary data.</text>
</comment>
<evidence type="ECO:0008006" key="3">
    <source>
        <dbReference type="Google" id="ProtNLM"/>
    </source>
</evidence>
<accession>A0ABV3WUB6</accession>
<reference evidence="1 2" key="1">
    <citation type="submission" date="2024-01" db="EMBL/GenBank/DDBJ databases">
        <title>New evidence supports the origin of RcGTA from prophage.</title>
        <authorList>
            <person name="Xu Y."/>
            <person name="Liu B."/>
            <person name="Chen F."/>
        </authorList>
    </citation>
    <scope>NUCLEOTIDE SEQUENCE [LARGE SCALE GENOMIC DNA]</scope>
    <source>
        <strain evidence="1 2">CBW1107-2</strain>
    </source>
</reference>
<dbReference type="EMBL" id="JAZHFV010000003">
    <property type="protein sequence ID" value="MEX4007768.1"/>
    <property type="molecule type" value="Genomic_DNA"/>
</dbReference>
<dbReference type="Proteomes" id="UP001559025">
    <property type="component" value="Unassembled WGS sequence"/>
</dbReference>